<keyword evidence="3 7" id="KW-1133">Transmembrane helix</keyword>
<evidence type="ECO:0000256" key="2">
    <source>
        <dbReference type="ARBA" id="ARBA00022692"/>
    </source>
</evidence>
<dbReference type="EMBL" id="KV460247">
    <property type="protein sequence ID" value="OBT94003.1"/>
    <property type="molecule type" value="Genomic_DNA"/>
</dbReference>
<feature type="region of interest" description="Disordered" evidence="6">
    <location>
        <begin position="357"/>
        <end position="376"/>
    </location>
</feature>
<keyword evidence="10" id="KW-1185">Reference proteome</keyword>
<sequence>MQWVHNASPEVLAKSQYPSILGVVLGLTGLMVFTVALRGYVRVAMVKAVGKDDWVILFSAVCSVIYSGLCIGQSRWGLGLDIAIRPTENLNQYSVINFAGRPFYMAGITGFKVALCLSYLRILNKSNKAYRKFVWIVLITCVLGHLGGTLVLIFQCKPVKKSWLPKTPGSCLPNDTTFYALAAITIIFDCIIFVLPIPLLYSLQINIRRKIALMTVFLLGLFTTICSIMRMVQIITIAKTGNSTMLVLWGTIEMNVGISLTCIPTLAPLFTYFKEKTSYYTHGASRERTNGSANAMQVLKSARDRASAERWRDRDNTSDTSSQKEILGTDSNVTTQRTGTRERNGGGITATVTVDIKVEEAEGPQNGEFRREERWT</sequence>
<evidence type="ECO:0000256" key="1">
    <source>
        <dbReference type="ARBA" id="ARBA00004141"/>
    </source>
</evidence>
<feature type="compositionally biased region" description="Polar residues" evidence="6">
    <location>
        <begin position="318"/>
        <end position="338"/>
    </location>
</feature>
<feature type="transmembrane region" description="Helical" evidence="7">
    <location>
        <begin position="252"/>
        <end position="273"/>
    </location>
</feature>
<comment type="subcellular location">
    <subcellularLocation>
        <location evidence="1">Membrane</location>
        <topology evidence="1">Multi-pass membrane protein</topology>
    </subcellularLocation>
</comment>
<keyword evidence="2 7" id="KW-0812">Transmembrane</keyword>
<dbReference type="AlphaFoldDB" id="A0A1B8GDW3"/>
<feature type="transmembrane region" description="Helical" evidence="7">
    <location>
        <begin position="20"/>
        <end position="41"/>
    </location>
</feature>
<dbReference type="PANTHER" id="PTHR33048">
    <property type="entry name" value="PTH11-LIKE INTEGRAL MEMBRANE PROTEIN (AFU_ORTHOLOGUE AFUA_5G11245)"/>
    <property type="match status" value="1"/>
</dbReference>
<dbReference type="Pfam" id="PF20684">
    <property type="entry name" value="Fung_rhodopsin"/>
    <property type="match status" value="1"/>
</dbReference>
<dbReference type="Proteomes" id="UP000091956">
    <property type="component" value="Unassembled WGS sequence"/>
</dbReference>
<comment type="similarity">
    <text evidence="5">Belongs to the SAT4 family.</text>
</comment>
<reference evidence="9 10" key="1">
    <citation type="submission" date="2016-03" db="EMBL/GenBank/DDBJ databases">
        <title>Comparative genomics of Pseudogymnoascus destructans, the fungus causing white-nose syndrome of bats.</title>
        <authorList>
            <person name="Palmer J.M."/>
            <person name="Drees K.P."/>
            <person name="Foster J.T."/>
            <person name="Lindner D.L."/>
        </authorList>
    </citation>
    <scope>NUCLEOTIDE SEQUENCE [LARGE SCALE GENOMIC DNA]</scope>
    <source>
        <strain evidence="9 10">UAMH 10579</strain>
    </source>
</reference>
<accession>A0A1B8GDW3</accession>
<feature type="transmembrane region" description="Helical" evidence="7">
    <location>
        <begin position="103"/>
        <end position="122"/>
    </location>
</feature>
<feature type="domain" description="Rhodopsin" evidence="8">
    <location>
        <begin position="37"/>
        <end position="271"/>
    </location>
</feature>
<evidence type="ECO:0000256" key="5">
    <source>
        <dbReference type="ARBA" id="ARBA00038359"/>
    </source>
</evidence>
<evidence type="ECO:0000256" key="4">
    <source>
        <dbReference type="ARBA" id="ARBA00023136"/>
    </source>
</evidence>
<dbReference type="PANTHER" id="PTHR33048:SF64">
    <property type="entry name" value="INTEGRAL MEMBRANE PROTEIN"/>
    <property type="match status" value="1"/>
</dbReference>
<feature type="transmembrane region" description="Helical" evidence="7">
    <location>
        <begin position="53"/>
        <end position="76"/>
    </location>
</feature>
<dbReference type="GeneID" id="28840537"/>
<feature type="transmembrane region" description="Helical" evidence="7">
    <location>
        <begin position="178"/>
        <end position="199"/>
    </location>
</feature>
<evidence type="ECO:0000259" key="8">
    <source>
        <dbReference type="Pfam" id="PF20684"/>
    </source>
</evidence>
<gene>
    <name evidence="9" type="ORF">VE01_07151</name>
</gene>
<keyword evidence="4 7" id="KW-0472">Membrane</keyword>
<evidence type="ECO:0000256" key="7">
    <source>
        <dbReference type="SAM" id="Phobius"/>
    </source>
</evidence>
<dbReference type="GO" id="GO:0016020">
    <property type="term" value="C:membrane"/>
    <property type="evidence" value="ECO:0007669"/>
    <property type="project" value="UniProtKB-SubCell"/>
</dbReference>
<evidence type="ECO:0000256" key="3">
    <source>
        <dbReference type="ARBA" id="ARBA00022989"/>
    </source>
</evidence>
<name>A0A1B8GDW3_9PEZI</name>
<dbReference type="InterPro" id="IPR049326">
    <property type="entry name" value="Rhodopsin_dom_fungi"/>
</dbReference>
<dbReference type="RefSeq" id="XP_018127736.1">
    <property type="nucleotide sequence ID" value="XM_018276586.2"/>
</dbReference>
<feature type="transmembrane region" description="Helical" evidence="7">
    <location>
        <begin position="211"/>
        <end position="232"/>
    </location>
</feature>
<reference evidence="10" key="2">
    <citation type="journal article" date="2018" name="Nat. Commun.">
        <title>Extreme sensitivity to ultraviolet light in the fungal pathogen causing white-nose syndrome of bats.</title>
        <authorList>
            <person name="Palmer J.M."/>
            <person name="Drees K.P."/>
            <person name="Foster J.T."/>
            <person name="Lindner D.L."/>
        </authorList>
    </citation>
    <scope>NUCLEOTIDE SEQUENCE [LARGE SCALE GENOMIC DNA]</scope>
    <source>
        <strain evidence="10">UAMH 10579</strain>
    </source>
</reference>
<protein>
    <recommendedName>
        <fullName evidence="8">Rhodopsin domain-containing protein</fullName>
    </recommendedName>
</protein>
<dbReference type="OrthoDB" id="10017208at2759"/>
<proteinExistence type="inferred from homology"/>
<evidence type="ECO:0000313" key="9">
    <source>
        <dbReference type="EMBL" id="OBT94003.1"/>
    </source>
</evidence>
<feature type="compositionally biased region" description="Basic and acidic residues" evidence="6">
    <location>
        <begin position="304"/>
        <end position="317"/>
    </location>
</feature>
<dbReference type="InterPro" id="IPR052337">
    <property type="entry name" value="SAT4-like"/>
</dbReference>
<feature type="region of interest" description="Disordered" evidence="6">
    <location>
        <begin position="304"/>
        <end position="348"/>
    </location>
</feature>
<organism evidence="9 10">
    <name type="scientific">Pseudogymnoascus verrucosus</name>
    <dbReference type="NCBI Taxonomy" id="342668"/>
    <lineage>
        <taxon>Eukaryota</taxon>
        <taxon>Fungi</taxon>
        <taxon>Dikarya</taxon>
        <taxon>Ascomycota</taxon>
        <taxon>Pezizomycotina</taxon>
        <taxon>Leotiomycetes</taxon>
        <taxon>Thelebolales</taxon>
        <taxon>Thelebolaceae</taxon>
        <taxon>Pseudogymnoascus</taxon>
    </lineage>
</organism>
<feature type="transmembrane region" description="Helical" evidence="7">
    <location>
        <begin position="134"/>
        <end position="154"/>
    </location>
</feature>
<evidence type="ECO:0000313" key="10">
    <source>
        <dbReference type="Proteomes" id="UP000091956"/>
    </source>
</evidence>
<evidence type="ECO:0000256" key="6">
    <source>
        <dbReference type="SAM" id="MobiDB-lite"/>
    </source>
</evidence>